<evidence type="ECO:0000256" key="1">
    <source>
        <dbReference type="SAM" id="MobiDB-lite"/>
    </source>
</evidence>
<name>A0A9R0BEC6_CYPCA</name>
<dbReference type="Pfam" id="PF00118">
    <property type="entry name" value="Cpn60_TCP1"/>
    <property type="match status" value="1"/>
</dbReference>
<dbReference type="KEGG" id="ccar:109108881"/>
<dbReference type="InterPro" id="IPR002423">
    <property type="entry name" value="Cpn60/GroEL/TCP-1"/>
</dbReference>
<dbReference type="Proteomes" id="UP001155660">
    <property type="component" value="Chromosome A18"/>
</dbReference>
<keyword evidence="2" id="KW-1133">Transmembrane helix</keyword>
<evidence type="ECO:0000256" key="2">
    <source>
        <dbReference type="SAM" id="Phobius"/>
    </source>
</evidence>
<keyword evidence="2" id="KW-0812">Transmembrane</keyword>
<dbReference type="GeneID" id="109108881"/>
<dbReference type="OrthoDB" id="9393833at2759"/>
<accession>A0A9R0BEC6</accession>
<dbReference type="AlphaFoldDB" id="A0A9R0BEC6"/>
<organism evidence="3">
    <name type="scientific">Cyprinus carpio</name>
    <name type="common">Common carp</name>
    <dbReference type="NCBI Taxonomy" id="7962"/>
    <lineage>
        <taxon>Eukaryota</taxon>
        <taxon>Metazoa</taxon>
        <taxon>Chordata</taxon>
        <taxon>Craniata</taxon>
        <taxon>Vertebrata</taxon>
        <taxon>Euteleostomi</taxon>
        <taxon>Actinopterygii</taxon>
        <taxon>Neopterygii</taxon>
        <taxon>Teleostei</taxon>
        <taxon>Ostariophysi</taxon>
        <taxon>Cypriniformes</taxon>
        <taxon>Cyprinidae</taxon>
        <taxon>Cyprininae</taxon>
        <taxon>Cyprinus</taxon>
    </lineage>
</organism>
<reference evidence="3" key="1">
    <citation type="submission" date="2025-08" db="UniProtKB">
        <authorList>
            <consortium name="RefSeq"/>
        </authorList>
    </citation>
    <scope>IDENTIFICATION</scope>
    <source>
        <tissue evidence="3">Muscle</tissue>
    </source>
</reference>
<dbReference type="GO" id="GO:0051131">
    <property type="term" value="P:chaperone-mediated protein complex assembly"/>
    <property type="evidence" value="ECO:0007669"/>
    <property type="project" value="InterPro"/>
</dbReference>
<proteinExistence type="predicted"/>
<feature type="region of interest" description="Disordered" evidence="1">
    <location>
        <begin position="591"/>
        <end position="620"/>
    </location>
</feature>
<feature type="transmembrane region" description="Helical" evidence="2">
    <location>
        <begin position="21"/>
        <end position="37"/>
    </location>
</feature>
<dbReference type="PANTHER" id="PTHR14667:SF2">
    <property type="entry name" value="BARDET-BIEDL SYNDROME 10 PROTEIN"/>
    <property type="match status" value="1"/>
</dbReference>
<evidence type="ECO:0000313" key="3">
    <source>
        <dbReference type="RefSeq" id="XP_042631555.1"/>
    </source>
</evidence>
<protein>
    <submittedName>
        <fullName evidence="3">Bardet-Biedl syndrome 10 protein homolog isoform X1</fullName>
    </submittedName>
</protein>
<keyword evidence="2" id="KW-0472">Membrane</keyword>
<dbReference type="RefSeq" id="XP_042631555.1">
    <property type="nucleotide sequence ID" value="XM_042775621.1"/>
</dbReference>
<dbReference type="PANTHER" id="PTHR14667">
    <property type="entry name" value="BARDET-BIEDL SYNDROME 10 PROTEIN"/>
    <property type="match status" value="1"/>
</dbReference>
<gene>
    <name evidence="3" type="primary">LOC109108881</name>
</gene>
<dbReference type="InterPro" id="IPR042619">
    <property type="entry name" value="BBS10"/>
</dbReference>
<sequence length="620" mass="69300">MFNRLEGYYRLEINLHRFVEFVLLHIFFVFLLCIQMQEECVSLQVCVSVVGALECVVRRCLGPDGGSVLFTRDTGEALITRHGQRVLSTLHLQHPMARMVVDCVCAHAKATGDGTKSFLLLLAALLRGIQDSHMQRRGSRSIPSLQNLANRLLAVSGKELEDVVTRKITPYASLYCSHHSYKLEGSILDLLIGGYISGRVGIGQADVLKRVLCEFYHKVSRDQNAVERISFIHSHFSFLHTPVTGLPIACSEVIEGLVVTCDWSMWTERQGPIKAIILYESFGASFVAVGENISVCIQKDHLHRSESVMKQKLASLLDLQVHVVLSSVKQPERVSQWARLNHVSLLECVDSAQLDFLSHISAAETLSHPPLQHLVMLKYCRRVQLGGHRYACLETFLHMHTLVLCAPAPGFLDQIVCVSQGVFAMLQHLSQSFRQTLASDQSQSPSSDQSESVLSSQDLWGGVLRAGGVLPVGGMFEFLLHHFLLNEHSSCDPESCRLLGEALLCLPRTLYSHNHRRFLNIQTRFLDDLKQWDKTKEQRSEMPELKFGFGESSVPCLESVSGKKQLVVSVLQCLHRLLCVGAILHTCTPLRTGPQTHSEEDEDEEEEKPKCSNSTQSTDA</sequence>
<feature type="compositionally biased region" description="Polar residues" evidence="1">
    <location>
        <begin position="611"/>
        <end position="620"/>
    </location>
</feature>
<dbReference type="GO" id="GO:0005524">
    <property type="term" value="F:ATP binding"/>
    <property type="evidence" value="ECO:0007669"/>
    <property type="project" value="InterPro"/>
</dbReference>